<dbReference type="InterPro" id="IPR050647">
    <property type="entry name" value="Plant_LRR-RLKs"/>
</dbReference>
<dbReference type="GO" id="GO:0005524">
    <property type="term" value="F:ATP binding"/>
    <property type="evidence" value="ECO:0007669"/>
    <property type="project" value="UniProtKB-KW"/>
</dbReference>
<evidence type="ECO:0000313" key="13">
    <source>
        <dbReference type="Proteomes" id="UP000825729"/>
    </source>
</evidence>
<dbReference type="FunFam" id="3.80.10.10:FF:000269">
    <property type="entry name" value="Piriformospora indica-insensitive protein 2"/>
    <property type="match status" value="1"/>
</dbReference>
<feature type="signal peptide" evidence="11">
    <location>
        <begin position="1"/>
        <end position="26"/>
    </location>
</feature>
<dbReference type="Gene3D" id="3.80.10.10">
    <property type="entry name" value="Ribonuclease Inhibitor"/>
    <property type="match status" value="1"/>
</dbReference>
<keyword evidence="6" id="KW-0547">Nucleotide-binding</keyword>
<sequence>MRKFVSLRSLLLLLPFLLCLFARAEADTTSTTTSPMDERELDALYATIRSLVGKWFNGTELYPDPCGWTPIQGVSCDLFHGLWYVTTMVVGPIHDNSFQCAPDAEISPRLFRMKHLRSLSFFGCFHSPISIQGLPWEKLAHTLETIEFRSNPGLNGQMPPLFSASLRKLRSLVLLENNLTGELPIGFGNLTELEQLVLAGNRFTGRIPTTLGGGLTKLLIIDFSRNSLSGPLPPTIKGLTSLLKLDLSNNSFDGQLPLELGQLRNLTLLDLRNNRFVNGLPRTLEEMVSLEQALLSNNPIGGTLTNLNWQNLESLIALDLSHTGLVGEIPASMAGMKKLRFLALNDNHLSGNVPPNFGDMPCVVNALYLNGNDLAGELQFSDGFYGKLGRHFSVRGNPGLCYDAWAVAGENAPAGVKACQKGSPGIVANAGLRMEVIDEDAHQSCDRIGSCVVSGISGTGGFGFWWAIIMAELVTVFFLVFAAS</sequence>
<keyword evidence="2" id="KW-1003">Cell membrane</keyword>
<dbReference type="AlphaFoldDB" id="A0AAV7EML4"/>
<feature type="transmembrane region" description="Helical" evidence="10">
    <location>
        <begin position="464"/>
        <end position="483"/>
    </location>
</feature>
<keyword evidence="7" id="KW-0067">ATP-binding</keyword>
<feature type="chain" id="PRO_5043608311" description="Piriformospora indica-insensitive protein 2" evidence="11">
    <location>
        <begin position="27"/>
        <end position="484"/>
    </location>
</feature>
<evidence type="ECO:0000256" key="1">
    <source>
        <dbReference type="ARBA" id="ARBA00004236"/>
    </source>
</evidence>
<keyword evidence="3" id="KW-0433">Leucine-rich repeat</keyword>
<dbReference type="InterPro" id="IPR032675">
    <property type="entry name" value="LRR_dom_sf"/>
</dbReference>
<keyword evidence="5" id="KW-0677">Repeat</keyword>
<evidence type="ECO:0000256" key="8">
    <source>
        <dbReference type="ARBA" id="ARBA00023136"/>
    </source>
</evidence>
<evidence type="ECO:0008006" key="14">
    <source>
        <dbReference type="Google" id="ProtNLM"/>
    </source>
</evidence>
<dbReference type="Proteomes" id="UP000825729">
    <property type="component" value="Unassembled WGS sequence"/>
</dbReference>
<dbReference type="PANTHER" id="PTHR48056">
    <property type="entry name" value="LRR RECEPTOR-LIKE SERINE/THREONINE-PROTEIN KINASE-RELATED"/>
    <property type="match status" value="1"/>
</dbReference>
<accession>A0AAV7EML4</accession>
<evidence type="ECO:0000313" key="12">
    <source>
        <dbReference type="EMBL" id="KAG9450067.1"/>
    </source>
</evidence>
<comment type="caution">
    <text evidence="12">The sequence shown here is derived from an EMBL/GenBank/DDBJ whole genome shotgun (WGS) entry which is preliminary data.</text>
</comment>
<comment type="subcellular location">
    <subcellularLocation>
        <location evidence="1">Cell membrane</location>
    </subcellularLocation>
</comment>
<protein>
    <recommendedName>
        <fullName evidence="14">Piriformospora indica-insensitive protein 2</fullName>
    </recommendedName>
</protein>
<evidence type="ECO:0000256" key="2">
    <source>
        <dbReference type="ARBA" id="ARBA00022475"/>
    </source>
</evidence>
<evidence type="ECO:0000256" key="5">
    <source>
        <dbReference type="ARBA" id="ARBA00022737"/>
    </source>
</evidence>
<keyword evidence="10" id="KW-1133">Transmembrane helix</keyword>
<dbReference type="GO" id="GO:0005886">
    <property type="term" value="C:plasma membrane"/>
    <property type="evidence" value="ECO:0007669"/>
    <property type="project" value="UniProtKB-SubCell"/>
</dbReference>
<keyword evidence="13" id="KW-1185">Reference proteome</keyword>
<evidence type="ECO:0000256" key="6">
    <source>
        <dbReference type="ARBA" id="ARBA00022741"/>
    </source>
</evidence>
<dbReference type="FunFam" id="3.80.10.10:FF:000299">
    <property type="entry name" value="Piriformospora indica-insensitive protein 2"/>
    <property type="match status" value="1"/>
</dbReference>
<dbReference type="EMBL" id="JAINDJ010000004">
    <property type="protein sequence ID" value="KAG9450067.1"/>
    <property type="molecule type" value="Genomic_DNA"/>
</dbReference>
<evidence type="ECO:0000256" key="3">
    <source>
        <dbReference type="ARBA" id="ARBA00022614"/>
    </source>
</evidence>
<evidence type="ECO:0000256" key="4">
    <source>
        <dbReference type="ARBA" id="ARBA00022729"/>
    </source>
</evidence>
<dbReference type="InterPro" id="IPR001611">
    <property type="entry name" value="Leu-rich_rpt"/>
</dbReference>
<dbReference type="GO" id="GO:0051707">
    <property type="term" value="P:response to other organism"/>
    <property type="evidence" value="ECO:0007669"/>
    <property type="project" value="UniProtKB-ARBA"/>
</dbReference>
<keyword evidence="10" id="KW-0812">Transmembrane</keyword>
<proteinExistence type="predicted"/>
<evidence type="ECO:0000256" key="7">
    <source>
        <dbReference type="ARBA" id="ARBA00022840"/>
    </source>
</evidence>
<evidence type="ECO:0000256" key="11">
    <source>
        <dbReference type="SAM" id="SignalP"/>
    </source>
</evidence>
<evidence type="ECO:0000256" key="9">
    <source>
        <dbReference type="ARBA" id="ARBA00023180"/>
    </source>
</evidence>
<keyword evidence="9" id="KW-0325">Glycoprotein</keyword>
<evidence type="ECO:0000256" key="10">
    <source>
        <dbReference type="SAM" id="Phobius"/>
    </source>
</evidence>
<dbReference type="SUPFAM" id="SSF52058">
    <property type="entry name" value="L domain-like"/>
    <property type="match status" value="1"/>
</dbReference>
<reference evidence="12 13" key="1">
    <citation type="submission" date="2021-07" db="EMBL/GenBank/DDBJ databases">
        <title>The Aristolochia fimbriata genome: insights into angiosperm evolution, floral development and chemical biosynthesis.</title>
        <authorList>
            <person name="Jiao Y."/>
        </authorList>
    </citation>
    <scope>NUCLEOTIDE SEQUENCE [LARGE SCALE GENOMIC DNA]</scope>
    <source>
        <strain evidence="12">IBCAS-2021</strain>
        <tissue evidence="12">Leaf</tissue>
    </source>
</reference>
<keyword evidence="8 10" id="KW-0472">Membrane</keyword>
<organism evidence="12 13">
    <name type="scientific">Aristolochia fimbriata</name>
    <name type="common">White veined hardy Dutchman's pipe vine</name>
    <dbReference type="NCBI Taxonomy" id="158543"/>
    <lineage>
        <taxon>Eukaryota</taxon>
        <taxon>Viridiplantae</taxon>
        <taxon>Streptophyta</taxon>
        <taxon>Embryophyta</taxon>
        <taxon>Tracheophyta</taxon>
        <taxon>Spermatophyta</taxon>
        <taxon>Magnoliopsida</taxon>
        <taxon>Magnoliidae</taxon>
        <taxon>Piperales</taxon>
        <taxon>Aristolochiaceae</taxon>
        <taxon>Aristolochia</taxon>
    </lineage>
</organism>
<keyword evidence="4 11" id="KW-0732">Signal</keyword>
<dbReference type="PANTHER" id="PTHR48056:SF81">
    <property type="entry name" value="RECEPTOR PROTEIN-TYROSINE KINASE CEPR1"/>
    <property type="match status" value="1"/>
</dbReference>
<dbReference type="Pfam" id="PF00560">
    <property type="entry name" value="LRR_1"/>
    <property type="match status" value="6"/>
</dbReference>
<gene>
    <name evidence="12" type="ORF">H6P81_010032</name>
</gene>
<name>A0AAV7EML4_ARIFI</name>